<dbReference type="CDD" id="cd02440">
    <property type="entry name" value="AdoMet_MTases"/>
    <property type="match status" value="1"/>
</dbReference>
<dbReference type="EMBL" id="BAABHO010000001">
    <property type="protein sequence ID" value="GAA4772741.1"/>
    <property type="molecule type" value="Genomic_DNA"/>
</dbReference>
<feature type="region of interest" description="Disordered" evidence="1">
    <location>
        <begin position="12"/>
        <end position="44"/>
    </location>
</feature>
<keyword evidence="3" id="KW-0808">Transferase</keyword>
<accession>A0ABP9A375</accession>
<dbReference type="Gene3D" id="3.40.50.150">
    <property type="entry name" value="Vaccinia Virus protein VP39"/>
    <property type="match status" value="1"/>
</dbReference>
<evidence type="ECO:0000313" key="3">
    <source>
        <dbReference type="EMBL" id="GAA4772741.1"/>
    </source>
</evidence>
<dbReference type="GO" id="GO:0032259">
    <property type="term" value="P:methylation"/>
    <property type="evidence" value="ECO:0007669"/>
    <property type="project" value="UniProtKB-KW"/>
</dbReference>
<dbReference type="GO" id="GO:0008168">
    <property type="term" value="F:methyltransferase activity"/>
    <property type="evidence" value="ECO:0007669"/>
    <property type="project" value="UniProtKB-KW"/>
</dbReference>
<keyword evidence="3" id="KW-0489">Methyltransferase</keyword>
<dbReference type="Proteomes" id="UP001500928">
    <property type="component" value="Unassembled WGS sequence"/>
</dbReference>
<reference evidence="4" key="1">
    <citation type="journal article" date="2019" name="Int. J. Syst. Evol. Microbiol.">
        <title>The Global Catalogue of Microorganisms (GCM) 10K type strain sequencing project: providing services to taxonomists for standard genome sequencing and annotation.</title>
        <authorList>
            <consortium name="The Broad Institute Genomics Platform"/>
            <consortium name="The Broad Institute Genome Sequencing Center for Infectious Disease"/>
            <person name="Wu L."/>
            <person name="Ma J."/>
        </authorList>
    </citation>
    <scope>NUCLEOTIDE SEQUENCE [LARGE SCALE GENOMIC DNA]</scope>
    <source>
        <strain evidence="4">JCM 17979</strain>
    </source>
</reference>
<evidence type="ECO:0000259" key="2">
    <source>
        <dbReference type="Pfam" id="PF13649"/>
    </source>
</evidence>
<dbReference type="InterPro" id="IPR029063">
    <property type="entry name" value="SAM-dependent_MTases_sf"/>
</dbReference>
<feature type="compositionally biased region" description="Basic and acidic residues" evidence="1">
    <location>
        <begin position="32"/>
        <end position="41"/>
    </location>
</feature>
<sequence length="309" mass="32268">MQACLVDADVAAGAAGAGGPVRHPDPQLSEAPRPRSPEHARPGAPAATDWLALREAADADARAVDLVEDLRAGHPAPGRILDLGAGTGSMARWLAPRLPGPQHWVLADRDPVLLAEALDRLPTTARDGSRVTGEVQTVDVTTLTADDLRGVDLVTASALLDLLTAEEVDALARACVGAGCAALLTLSVVGQVRLEPAEARDVPVAAAFDAHQQRVVDGRRLLGPLGGIAAEEAFARHGAHVHSRASPWHLGLDDVDLVVAWLQGWVAAAAAQDPDLARHADAYLARRIEAAEEGRLRVTVGHLDLLALP</sequence>
<protein>
    <submittedName>
        <fullName evidence="3">Trans-aconitate methyltransferase</fullName>
    </submittedName>
</protein>
<feature type="domain" description="Methyltransferase" evidence="2">
    <location>
        <begin position="80"/>
        <end position="175"/>
    </location>
</feature>
<comment type="caution">
    <text evidence="3">The sequence shown here is derived from an EMBL/GenBank/DDBJ whole genome shotgun (WGS) entry which is preliminary data.</text>
</comment>
<evidence type="ECO:0000256" key="1">
    <source>
        <dbReference type="SAM" id="MobiDB-lite"/>
    </source>
</evidence>
<keyword evidence="4" id="KW-1185">Reference proteome</keyword>
<organism evidence="3 4">
    <name type="scientific">Actinomycetospora chlora</name>
    <dbReference type="NCBI Taxonomy" id="663608"/>
    <lineage>
        <taxon>Bacteria</taxon>
        <taxon>Bacillati</taxon>
        <taxon>Actinomycetota</taxon>
        <taxon>Actinomycetes</taxon>
        <taxon>Pseudonocardiales</taxon>
        <taxon>Pseudonocardiaceae</taxon>
        <taxon>Actinomycetospora</taxon>
    </lineage>
</organism>
<name>A0ABP9A375_9PSEU</name>
<dbReference type="SUPFAM" id="SSF53335">
    <property type="entry name" value="S-adenosyl-L-methionine-dependent methyltransferases"/>
    <property type="match status" value="1"/>
</dbReference>
<evidence type="ECO:0000313" key="4">
    <source>
        <dbReference type="Proteomes" id="UP001500928"/>
    </source>
</evidence>
<proteinExistence type="predicted"/>
<dbReference type="InterPro" id="IPR041698">
    <property type="entry name" value="Methyltransf_25"/>
</dbReference>
<dbReference type="Pfam" id="PF13649">
    <property type="entry name" value="Methyltransf_25"/>
    <property type="match status" value="1"/>
</dbReference>
<gene>
    <name evidence="3" type="ORF">GCM10023200_01370</name>
</gene>